<dbReference type="FunFam" id="1.10.287.610:FF:000001">
    <property type="entry name" value="30S ribosomal protein S2"/>
    <property type="match status" value="1"/>
</dbReference>
<dbReference type="CDD" id="cd01425">
    <property type="entry name" value="RPS2"/>
    <property type="match status" value="1"/>
</dbReference>
<protein>
    <submittedName>
        <fullName evidence="5">SSU ribosomal protein S2p (SAe)</fullName>
    </submittedName>
</protein>
<dbReference type="PROSITE" id="PS00962">
    <property type="entry name" value="RIBOSOMAL_S2_1"/>
    <property type="match status" value="1"/>
</dbReference>
<dbReference type="GO" id="GO:0003735">
    <property type="term" value="F:structural constituent of ribosome"/>
    <property type="evidence" value="ECO:0007669"/>
    <property type="project" value="InterPro"/>
</dbReference>
<dbReference type="GO" id="GO:0022627">
    <property type="term" value="C:cytosolic small ribosomal subunit"/>
    <property type="evidence" value="ECO:0007669"/>
    <property type="project" value="TreeGrafter"/>
</dbReference>
<dbReference type="Pfam" id="PF00318">
    <property type="entry name" value="Ribosomal_S2"/>
    <property type="match status" value="1"/>
</dbReference>
<dbReference type="NCBIfam" id="TIGR01011">
    <property type="entry name" value="rpsB_bact"/>
    <property type="match status" value="1"/>
</dbReference>
<dbReference type="InterPro" id="IPR018130">
    <property type="entry name" value="Ribosomal_uS2_CS"/>
</dbReference>
<dbReference type="GO" id="GO:0006412">
    <property type="term" value="P:translation"/>
    <property type="evidence" value="ECO:0007669"/>
    <property type="project" value="InterPro"/>
</dbReference>
<reference evidence="5" key="1">
    <citation type="submission" date="2018-06" db="EMBL/GenBank/DDBJ databases">
        <authorList>
            <person name="Zhirakovskaya E."/>
        </authorList>
    </citation>
    <scope>NUCLEOTIDE SEQUENCE</scope>
</reference>
<dbReference type="Gene3D" id="3.40.50.10490">
    <property type="entry name" value="Glucose-6-phosphate isomerase like protein, domain 1"/>
    <property type="match status" value="1"/>
</dbReference>
<dbReference type="InterPro" id="IPR023591">
    <property type="entry name" value="Ribosomal_uS2_flav_dom_sf"/>
</dbReference>
<evidence type="ECO:0000256" key="2">
    <source>
        <dbReference type="ARBA" id="ARBA00022980"/>
    </source>
</evidence>
<dbReference type="AlphaFoldDB" id="A0A3B0VSD9"/>
<name>A0A3B0VSD9_9ZZZZ</name>
<dbReference type="Gene3D" id="1.10.287.610">
    <property type="entry name" value="Helix hairpin bin"/>
    <property type="match status" value="1"/>
</dbReference>
<organism evidence="5">
    <name type="scientific">hydrothermal vent metagenome</name>
    <dbReference type="NCBI Taxonomy" id="652676"/>
    <lineage>
        <taxon>unclassified sequences</taxon>
        <taxon>metagenomes</taxon>
        <taxon>ecological metagenomes</taxon>
    </lineage>
</organism>
<dbReference type="InterPro" id="IPR001865">
    <property type="entry name" value="Ribosomal_uS2"/>
</dbReference>
<keyword evidence="3" id="KW-0687">Ribonucleoprotein</keyword>
<dbReference type="EMBL" id="UOEY01000013">
    <property type="protein sequence ID" value="VAW35176.1"/>
    <property type="molecule type" value="Genomic_DNA"/>
</dbReference>
<proteinExistence type="inferred from homology"/>
<dbReference type="PANTHER" id="PTHR12534">
    <property type="entry name" value="30S RIBOSOMAL PROTEIN S2 PROKARYOTIC AND ORGANELLAR"/>
    <property type="match status" value="1"/>
</dbReference>
<sequence length="326" mass="35400">MTQVTMRQMLEAGLHFGHQTRRWNPKMKPYIYGPRNGIYIINLDATMRQFKKAYNYMVDVTANGGTVLFVGTKRQGQEIIAEQAERCGMYFVNHRWLGGMMTNFQTIKHSVERLKKIEAMQEDGSINRFPKKEVLQMEKQRIKLNRSLGGIKNMRSLPDVLFVIDPKKEEIAVSEARKLSVPVVALTDTNCDPDGIDYLIPGNDDAIRSIKLLTSLMADAVLEGKARRGEEEAVSAGEMEAAMLKESEGQAAAAVESPASPAPAAAAAESPESTAPAAAAVESPESTEPAAAAVESPESPAPAESPASTEPAPVESESPKSPDQAE</sequence>
<dbReference type="SUPFAM" id="SSF52313">
    <property type="entry name" value="Ribosomal protein S2"/>
    <property type="match status" value="1"/>
</dbReference>
<accession>A0A3B0VSD9</accession>
<dbReference type="InterPro" id="IPR005706">
    <property type="entry name" value="Ribosomal_uS2_bac/mit/plastid"/>
</dbReference>
<evidence type="ECO:0000256" key="4">
    <source>
        <dbReference type="SAM" id="MobiDB-lite"/>
    </source>
</evidence>
<dbReference type="PANTHER" id="PTHR12534:SF0">
    <property type="entry name" value="SMALL RIBOSOMAL SUBUNIT PROTEIN US2M"/>
    <property type="match status" value="1"/>
</dbReference>
<comment type="similarity">
    <text evidence="1">Belongs to the universal ribosomal protein uS2 family.</text>
</comment>
<feature type="compositionally biased region" description="Low complexity" evidence="4">
    <location>
        <begin position="251"/>
        <end position="316"/>
    </location>
</feature>
<evidence type="ECO:0000256" key="3">
    <source>
        <dbReference type="ARBA" id="ARBA00023274"/>
    </source>
</evidence>
<dbReference type="HAMAP" id="MF_00291_B">
    <property type="entry name" value="Ribosomal_uS2_B"/>
    <property type="match status" value="1"/>
</dbReference>
<evidence type="ECO:0000256" key="1">
    <source>
        <dbReference type="ARBA" id="ARBA00006242"/>
    </source>
</evidence>
<feature type="region of interest" description="Disordered" evidence="4">
    <location>
        <begin position="245"/>
        <end position="326"/>
    </location>
</feature>
<keyword evidence="2 5" id="KW-0689">Ribosomal protein</keyword>
<gene>
    <name evidence="5" type="ORF">MNBD_DELTA04-476</name>
</gene>
<evidence type="ECO:0000313" key="5">
    <source>
        <dbReference type="EMBL" id="VAW35176.1"/>
    </source>
</evidence>
<dbReference type="PRINTS" id="PR00395">
    <property type="entry name" value="RIBOSOMALS2"/>
</dbReference>